<keyword evidence="19" id="KW-1185">Reference proteome</keyword>
<sequence>MPSSLPLHCASTAAACAALLGALAPLHATAADAPASELSRYWELDPEDKRGELRFVSYRPNYILPLHVTSRINRAPQSPTQAAVAMPAYKRTEAKFQLSLRTKLVQDAFDSGADLWAGFTQQALWQVFNGQDSAPFRNTDYEPELMLVLPTRPAWRGLPGGWQWRYTQFGVAHQSNGQSDPLSRSWNRVYLAGGIEQGPWSLTAKVTQRLNEPVETDNNPDLASYRGRAELRLRWGAGTSVASLQFNGSVRRPDKGALLAEWSRPIRLDQPESLRWYVQAFSGYGETLTDYNFRQTSVGAGVMFSPF</sequence>
<organism evidence="18 19">
    <name type="scientific">Sphaerotilus montanus</name>
    <dbReference type="NCBI Taxonomy" id="522889"/>
    <lineage>
        <taxon>Bacteria</taxon>
        <taxon>Pseudomonadati</taxon>
        <taxon>Pseudomonadota</taxon>
        <taxon>Betaproteobacteria</taxon>
        <taxon>Burkholderiales</taxon>
        <taxon>Sphaerotilaceae</taxon>
        <taxon>Sphaerotilus</taxon>
    </lineage>
</organism>
<keyword evidence="13" id="KW-0472">Membrane</keyword>
<dbReference type="PANTHER" id="PTHR40457">
    <property type="entry name" value="PHOSPHOLIPASE A1"/>
    <property type="match status" value="1"/>
</dbReference>
<dbReference type="RefSeq" id="WP_179634905.1">
    <property type="nucleotide sequence ID" value="NZ_JACCFH010000001.1"/>
</dbReference>
<keyword evidence="11 17" id="KW-0442">Lipid degradation</keyword>
<evidence type="ECO:0000256" key="10">
    <source>
        <dbReference type="ARBA" id="ARBA00022837"/>
    </source>
</evidence>
<evidence type="ECO:0000256" key="15">
    <source>
        <dbReference type="PIRSR" id="PIRSR603187-1"/>
    </source>
</evidence>
<feature type="active site" description="Nucleophile" evidence="15">
    <location>
        <position position="175"/>
    </location>
</feature>
<dbReference type="PANTHER" id="PTHR40457:SF1">
    <property type="entry name" value="PHOSPHOLIPASE A1"/>
    <property type="match status" value="1"/>
</dbReference>
<keyword evidence="8 17" id="KW-0732">Signal</keyword>
<evidence type="ECO:0000256" key="2">
    <source>
        <dbReference type="ARBA" id="ARBA00001604"/>
    </source>
</evidence>
<dbReference type="GO" id="GO:0009279">
    <property type="term" value="C:cell outer membrane"/>
    <property type="evidence" value="ECO:0007669"/>
    <property type="project" value="UniProtKB-SubCell"/>
</dbReference>
<evidence type="ECO:0000256" key="17">
    <source>
        <dbReference type="RuleBase" id="RU366027"/>
    </source>
</evidence>
<evidence type="ECO:0000256" key="3">
    <source>
        <dbReference type="ARBA" id="ARBA00010525"/>
    </source>
</evidence>
<dbReference type="GO" id="GO:0016042">
    <property type="term" value="P:lipid catabolic process"/>
    <property type="evidence" value="ECO:0007669"/>
    <property type="project" value="UniProtKB-KW"/>
</dbReference>
<comment type="caution">
    <text evidence="18">The sequence shown here is derived from an EMBL/GenBank/DDBJ whole genome shotgun (WGS) entry which is preliminary data.</text>
</comment>
<keyword evidence="7 16" id="KW-0479">Metal-binding</keyword>
<evidence type="ECO:0000256" key="1">
    <source>
        <dbReference type="ARBA" id="ARBA00000111"/>
    </source>
</evidence>
<evidence type="ECO:0000313" key="18">
    <source>
        <dbReference type="EMBL" id="NYG34228.1"/>
    </source>
</evidence>
<dbReference type="PRINTS" id="PR01486">
    <property type="entry name" value="PHPHLIPASEA1"/>
</dbReference>
<comment type="similarity">
    <text evidence="3 17">Belongs to the phospholipase A1 family.</text>
</comment>
<keyword evidence="10 16" id="KW-0106">Calcium</keyword>
<keyword evidence="6" id="KW-0812">Transmembrane</keyword>
<keyword evidence="14 17" id="KW-0998">Cell outer membrane</keyword>
<dbReference type="Pfam" id="PF02253">
    <property type="entry name" value="PLA1"/>
    <property type="match status" value="1"/>
</dbReference>
<comment type="subcellular location">
    <subcellularLocation>
        <location evidence="17">Cell outer membrane</location>
        <topology evidence="17">Multi-pass membrane protein</topology>
    </subcellularLocation>
    <text evidence="17">One of the very few enzymes located there.</text>
</comment>
<keyword evidence="12 17" id="KW-0443">Lipid metabolism</keyword>
<evidence type="ECO:0000256" key="14">
    <source>
        <dbReference type="ARBA" id="ARBA00023237"/>
    </source>
</evidence>
<evidence type="ECO:0000256" key="16">
    <source>
        <dbReference type="PIRSR" id="PIRSR603187-2"/>
    </source>
</evidence>
<dbReference type="InterPro" id="IPR036541">
    <property type="entry name" value="PLipase_A1_sf"/>
</dbReference>
<feature type="binding site" description="in dimeric form" evidence="16">
    <location>
        <position position="183"/>
    </location>
    <ligand>
        <name>Ca(2+)</name>
        <dbReference type="ChEBI" id="CHEBI:29108"/>
        <label>1</label>
    </ligand>
</feature>
<comment type="cofactor">
    <cofactor evidence="17">
        <name>Ca(2+)</name>
        <dbReference type="ChEBI" id="CHEBI:29108"/>
    </cofactor>
    <text evidence="17">Binds 1 Ca(2+) ion per monomer. In the dimeric form the Ca(2+) is bound by different amino acids with binding of each Ca(2+) shared with ligands coming from each monomer. The Ca(2+) ion may have a role in catalysis.</text>
</comment>
<dbReference type="GO" id="GO:0005509">
    <property type="term" value="F:calcium ion binding"/>
    <property type="evidence" value="ECO:0007669"/>
    <property type="project" value="TreeGrafter"/>
</dbReference>
<dbReference type="EC" id="3.1.1.32" evidence="17"/>
<gene>
    <name evidence="18" type="ORF">BDD16_003214</name>
</gene>
<dbReference type="GO" id="GO:0004623">
    <property type="term" value="F:phospholipase A2 activity"/>
    <property type="evidence" value="ECO:0007669"/>
    <property type="project" value="UniProtKB-EC"/>
</dbReference>
<dbReference type="AlphaFoldDB" id="A0A7Y9U6P0"/>
<dbReference type="EC" id="3.1.1.4" evidence="17"/>
<keyword evidence="9 17" id="KW-0378">Hydrolase</keyword>
<comment type="catalytic activity">
    <reaction evidence="2 17">
        <text>a 1,2-diacyl-sn-glycero-3-phosphocholine + H2O = a 1-acyl-sn-glycero-3-phosphocholine + a fatty acid + H(+)</text>
        <dbReference type="Rhea" id="RHEA:15801"/>
        <dbReference type="ChEBI" id="CHEBI:15377"/>
        <dbReference type="ChEBI" id="CHEBI:15378"/>
        <dbReference type="ChEBI" id="CHEBI:28868"/>
        <dbReference type="ChEBI" id="CHEBI:57643"/>
        <dbReference type="ChEBI" id="CHEBI:58168"/>
        <dbReference type="EC" id="3.1.1.4"/>
    </reaction>
</comment>
<evidence type="ECO:0000313" key="19">
    <source>
        <dbReference type="Proteomes" id="UP000518288"/>
    </source>
</evidence>
<dbReference type="Gene3D" id="2.40.230.10">
    <property type="entry name" value="Phospholipase A1"/>
    <property type="match status" value="1"/>
</dbReference>
<comment type="subunit">
    <text evidence="4 17">Homodimer; dimerization is reversible, and the dimeric form is the active one.</text>
</comment>
<dbReference type="GO" id="GO:0008970">
    <property type="term" value="F:phospholipase A1 activity"/>
    <property type="evidence" value="ECO:0007669"/>
    <property type="project" value="UniProtKB-EC"/>
</dbReference>
<evidence type="ECO:0000256" key="6">
    <source>
        <dbReference type="ARBA" id="ARBA00022692"/>
    </source>
</evidence>
<evidence type="ECO:0000256" key="4">
    <source>
        <dbReference type="ARBA" id="ARBA00011702"/>
    </source>
</evidence>
<evidence type="ECO:0000256" key="11">
    <source>
        <dbReference type="ARBA" id="ARBA00022963"/>
    </source>
</evidence>
<dbReference type="SUPFAM" id="SSF56931">
    <property type="entry name" value="Outer membrane phospholipase A (OMPLA)"/>
    <property type="match status" value="1"/>
</dbReference>
<evidence type="ECO:0000256" key="7">
    <source>
        <dbReference type="ARBA" id="ARBA00022723"/>
    </source>
</evidence>
<name>A0A7Y9U6P0_9BURK</name>
<comment type="function">
    <text evidence="17">Hydrolysis of phosphatidylcholine with phospholipase A2 (EC 3.1.1.4) and phospholipase A1 (EC 3.1.1.32) activities.</text>
</comment>
<accession>A0A7Y9U6P0</accession>
<comment type="catalytic activity">
    <reaction evidence="1 17">
        <text>a 1,2-diacyl-sn-glycero-3-phosphocholine + H2O = a 2-acyl-sn-glycero-3-phosphocholine + a fatty acid + H(+)</text>
        <dbReference type="Rhea" id="RHEA:18689"/>
        <dbReference type="ChEBI" id="CHEBI:15377"/>
        <dbReference type="ChEBI" id="CHEBI:15378"/>
        <dbReference type="ChEBI" id="CHEBI:28868"/>
        <dbReference type="ChEBI" id="CHEBI:57643"/>
        <dbReference type="ChEBI" id="CHEBI:57875"/>
        <dbReference type="EC" id="3.1.1.32"/>
    </reaction>
</comment>
<feature type="signal peptide" evidence="17">
    <location>
        <begin position="1"/>
        <end position="30"/>
    </location>
</feature>
<evidence type="ECO:0000256" key="8">
    <source>
        <dbReference type="ARBA" id="ARBA00022729"/>
    </source>
</evidence>
<feature type="chain" id="PRO_5031611747" description="Phospholipase A1" evidence="17">
    <location>
        <begin position="31"/>
        <end position="307"/>
    </location>
</feature>
<dbReference type="EMBL" id="JACCFH010000001">
    <property type="protein sequence ID" value="NYG34228.1"/>
    <property type="molecule type" value="Genomic_DNA"/>
</dbReference>
<dbReference type="Proteomes" id="UP000518288">
    <property type="component" value="Unassembled WGS sequence"/>
</dbReference>
<dbReference type="CDD" id="cd00541">
    <property type="entry name" value="OMPLA"/>
    <property type="match status" value="1"/>
</dbReference>
<reference evidence="18 19" key="1">
    <citation type="submission" date="2020-07" db="EMBL/GenBank/DDBJ databases">
        <title>Genomic Encyclopedia of Archaeal and Bacterial Type Strains, Phase II (KMG-II): from individual species to whole genera.</title>
        <authorList>
            <person name="Goeker M."/>
        </authorList>
    </citation>
    <scope>NUCLEOTIDE SEQUENCE [LARGE SCALE GENOMIC DNA]</scope>
    <source>
        <strain evidence="18 19">DSM 21226</strain>
    </source>
</reference>
<evidence type="ECO:0000256" key="12">
    <source>
        <dbReference type="ARBA" id="ARBA00023098"/>
    </source>
</evidence>
<proteinExistence type="inferred from homology"/>
<feature type="binding site" description="in dimeric form" evidence="16">
    <location>
        <position position="133"/>
    </location>
    <ligand>
        <name>Ca(2+)</name>
        <dbReference type="ChEBI" id="CHEBI:29108"/>
        <label>1</label>
    </ligand>
</feature>
<dbReference type="InterPro" id="IPR003187">
    <property type="entry name" value="PLipase_A1"/>
</dbReference>
<evidence type="ECO:0000256" key="9">
    <source>
        <dbReference type="ARBA" id="ARBA00022801"/>
    </source>
</evidence>
<protein>
    <recommendedName>
        <fullName evidence="17">Phospholipase A1</fullName>
        <ecNumber evidence="17">3.1.1.32</ecNumber>
        <ecNumber evidence="17">3.1.1.4</ecNumber>
    </recommendedName>
    <alternativeName>
        <fullName evidence="17">Phosphatidylcholine 1-acylhydrolase</fullName>
    </alternativeName>
</protein>
<evidence type="ECO:0000256" key="13">
    <source>
        <dbReference type="ARBA" id="ARBA00023136"/>
    </source>
</evidence>
<keyword evidence="5" id="KW-1134">Transmembrane beta strand</keyword>
<feature type="active site" description="Proton acceptor" evidence="15">
    <location>
        <position position="173"/>
    </location>
</feature>
<evidence type="ECO:0000256" key="5">
    <source>
        <dbReference type="ARBA" id="ARBA00022452"/>
    </source>
</evidence>